<evidence type="ECO:0000256" key="1">
    <source>
        <dbReference type="ARBA" id="ARBA00001933"/>
    </source>
</evidence>
<comment type="caution">
    <text evidence="8">The sequence shown here is derived from an EMBL/GenBank/DDBJ whole genome shotgun (WGS) entry which is preliminary data.</text>
</comment>
<dbReference type="Gene3D" id="3.90.1150.10">
    <property type="entry name" value="Aspartate Aminotransferase, domain 1"/>
    <property type="match status" value="1"/>
</dbReference>
<dbReference type="InterPro" id="IPR004838">
    <property type="entry name" value="NHTrfase_class1_PyrdxlP-BS"/>
</dbReference>
<protein>
    <recommendedName>
        <fullName evidence="6">Aminotransferase</fullName>
        <ecNumber evidence="6">2.6.1.-</ecNumber>
    </recommendedName>
</protein>
<dbReference type="GO" id="GO:0030170">
    <property type="term" value="F:pyridoxal phosphate binding"/>
    <property type="evidence" value="ECO:0007669"/>
    <property type="project" value="InterPro"/>
</dbReference>
<proteinExistence type="inferred from homology"/>
<dbReference type="InterPro" id="IPR004839">
    <property type="entry name" value="Aminotransferase_I/II_large"/>
</dbReference>
<evidence type="ECO:0000256" key="4">
    <source>
        <dbReference type="ARBA" id="ARBA00022679"/>
    </source>
</evidence>
<accession>A0A853G5I5</accession>
<dbReference type="PANTHER" id="PTHR46383:SF1">
    <property type="entry name" value="ASPARTATE AMINOTRANSFERASE"/>
    <property type="match status" value="1"/>
</dbReference>
<dbReference type="PROSITE" id="PS00105">
    <property type="entry name" value="AA_TRANSFER_CLASS_1"/>
    <property type="match status" value="1"/>
</dbReference>
<evidence type="ECO:0000313" key="8">
    <source>
        <dbReference type="EMBL" id="NYT50240.1"/>
    </source>
</evidence>
<evidence type="ECO:0000256" key="5">
    <source>
        <dbReference type="ARBA" id="ARBA00022898"/>
    </source>
</evidence>
<dbReference type="InterPro" id="IPR050596">
    <property type="entry name" value="AspAT/PAT-like"/>
</dbReference>
<feature type="domain" description="Aminotransferase class I/classII large" evidence="7">
    <location>
        <begin position="33"/>
        <end position="392"/>
    </location>
</feature>
<evidence type="ECO:0000256" key="6">
    <source>
        <dbReference type="RuleBase" id="RU000481"/>
    </source>
</evidence>
<dbReference type="CDD" id="cd00609">
    <property type="entry name" value="AAT_like"/>
    <property type="match status" value="1"/>
</dbReference>
<dbReference type="EMBL" id="JACCEM010000006">
    <property type="protein sequence ID" value="NYT50240.1"/>
    <property type="molecule type" value="Genomic_DNA"/>
</dbReference>
<dbReference type="PANTHER" id="PTHR46383">
    <property type="entry name" value="ASPARTATE AMINOTRANSFERASE"/>
    <property type="match status" value="1"/>
</dbReference>
<comment type="cofactor">
    <cofactor evidence="1 6">
        <name>pyridoxal 5'-phosphate</name>
        <dbReference type="ChEBI" id="CHEBI:597326"/>
    </cofactor>
</comment>
<dbReference type="AlphaFoldDB" id="A0A853G5I5"/>
<dbReference type="InterPro" id="IPR015424">
    <property type="entry name" value="PyrdxlP-dep_Trfase"/>
</dbReference>
<dbReference type="SUPFAM" id="SSF53383">
    <property type="entry name" value="PLP-dependent transferases"/>
    <property type="match status" value="1"/>
</dbReference>
<gene>
    <name evidence="8" type="ORF">H0A72_13050</name>
</gene>
<comment type="similarity">
    <text evidence="2 6">Belongs to the class-I pyridoxal-phosphate-dependent aminotransferase family.</text>
</comment>
<reference evidence="8 9" key="1">
    <citation type="submission" date="2020-07" db="EMBL/GenBank/DDBJ databases">
        <title>Taxonomic revisions and descriptions of new bacterial species based on genomic comparisons in the high-G+C-content subgroup of the family Alcaligenaceae.</title>
        <authorList>
            <person name="Szabo A."/>
            <person name="Felfoldi T."/>
        </authorList>
    </citation>
    <scope>NUCLEOTIDE SEQUENCE [LARGE SCALE GENOMIC DNA]</scope>
    <source>
        <strain evidence="8 9">LMG 24012</strain>
    </source>
</reference>
<keyword evidence="4 6" id="KW-0808">Transferase</keyword>
<keyword evidence="5" id="KW-0663">Pyridoxal phosphate</keyword>
<organism evidence="8 9">
    <name type="scientific">Parapusillimonas granuli</name>
    <dbReference type="NCBI Taxonomy" id="380911"/>
    <lineage>
        <taxon>Bacteria</taxon>
        <taxon>Pseudomonadati</taxon>
        <taxon>Pseudomonadota</taxon>
        <taxon>Betaproteobacteria</taxon>
        <taxon>Burkholderiales</taxon>
        <taxon>Alcaligenaceae</taxon>
        <taxon>Parapusillimonas</taxon>
    </lineage>
</organism>
<keyword evidence="9" id="KW-1185">Reference proteome</keyword>
<keyword evidence="3 6" id="KW-0032">Aminotransferase</keyword>
<dbReference type="GO" id="GO:0006520">
    <property type="term" value="P:amino acid metabolic process"/>
    <property type="evidence" value="ECO:0007669"/>
    <property type="project" value="InterPro"/>
</dbReference>
<evidence type="ECO:0000256" key="3">
    <source>
        <dbReference type="ARBA" id="ARBA00022576"/>
    </source>
</evidence>
<sequence>MPLSFAPLMARFKASESTEAGARARALRAEGHHVVDFSIGEPDFPVPANVKEAIKQALDGDDTHYTNTGGTLELIDAVRAKLLRENGLEYGRDQIIIGSGAKSVMYHAFACTVGEGDEVIVPVPYWISYPNQVRIAGGTPVFVECGADGGFQLDVAAIEAAITPRTRWLVLNSPNNPTGAMLSDATLAELAEMLARHPHVLIMSDEIYEHLRYGGAVHRSIATLGEGIKARTLVVNGVSKSYAMTGLRIGYGAGPAELVKAMVKLQTQTTSCASSLGQAGAVAALNASHDDVAARRAVMAQRRDYLAQRLAGIPGLSVRAPEGSMYFFCDCRGLLGKTTPQGARLESDLDFVRYLLDQYKLVVIQGSAYGCPGFFRISFATSQENLEEGSARLRDACAALG</sequence>
<dbReference type="InterPro" id="IPR015421">
    <property type="entry name" value="PyrdxlP-dep_Trfase_major"/>
</dbReference>
<name>A0A853G5I5_9BURK</name>
<dbReference type="Gene3D" id="3.40.640.10">
    <property type="entry name" value="Type I PLP-dependent aspartate aminotransferase-like (Major domain)"/>
    <property type="match status" value="1"/>
</dbReference>
<evidence type="ECO:0000256" key="2">
    <source>
        <dbReference type="ARBA" id="ARBA00007441"/>
    </source>
</evidence>
<dbReference type="InterPro" id="IPR015422">
    <property type="entry name" value="PyrdxlP-dep_Trfase_small"/>
</dbReference>
<evidence type="ECO:0000313" key="9">
    <source>
        <dbReference type="Proteomes" id="UP000559809"/>
    </source>
</evidence>
<evidence type="ECO:0000259" key="7">
    <source>
        <dbReference type="Pfam" id="PF00155"/>
    </source>
</evidence>
<dbReference type="Pfam" id="PF00155">
    <property type="entry name" value="Aminotran_1_2"/>
    <property type="match status" value="1"/>
</dbReference>
<dbReference type="GO" id="GO:0008483">
    <property type="term" value="F:transaminase activity"/>
    <property type="evidence" value="ECO:0007669"/>
    <property type="project" value="UniProtKB-KW"/>
</dbReference>
<dbReference type="EC" id="2.6.1.-" evidence="6"/>
<dbReference type="FunFam" id="3.40.640.10:FF:000033">
    <property type="entry name" value="Aspartate aminotransferase"/>
    <property type="match status" value="1"/>
</dbReference>
<dbReference type="Proteomes" id="UP000559809">
    <property type="component" value="Unassembled WGS sequence"/>
</dbReference>